<sequence length="430" mass="48838">MSLLHPDGISNSYLEGSVDISELQDYPKTVRAYQDARSELLRSSLVNNNKSTSKLTIHRLIQDCAKSKMSLERSVSVFSADVNMLWLKWPIDEPGVRHCKECELMCPHILRLRDYYTQASEGLQAVLINDLVWTQLMNELSGNAAIPPKRLTAITFRKKASNTLSSKSKLAKGLLAETHNNLAGSATELNRPREAMEHFVKYNKMLEEEHRRSPNDSDARLTSSCFNIGMSFSMLSQYEKAVEWLKKALAEAERLSEPRKVKLARSLALINLGMTYWFSENFDESHDILKRALREREEFLGPNDRQSMLTGRILHGLGNVRNSLGIFEESFDTHKKALLHFKETVGNNHHRTGNSLLQDCRALCPNWGSPGSHAIKIFDRHACYAGEKGRAVFLKSMVLERQGEGEKYEEMAREARRIYAGLDYSIGDPC</sequence>
<feature type="domain" description="DUF7779" evidence="3">
    <location>
        <begin position="1"/>
        <end position="73"/>
    </location>
</feature>
<dbReference type="InterPro" id="IPR019734">
    <property type="entry name" value="TPR_rpt"/>
</dbReference>
<dbReference type="SMART" id="SM00028">
    <property type="entry name" value="TPR"/>
    <property type="match status" value="3"/>
</dbReference>
<proteinExistence type="predicted"/>
<dbReference type="PANTHER" id="PTHR45641">
    <property type="entry name" value="TETRATRICOPEPTIDE REPEAT PROTEIN (AFU_ORTHOLOGUE AFUA_6G03870)"/>
    <property type="match status" value="1"/>
</dbReference>
<evidence type="ECO:0000256" key="1">
    <source>
        <dbReference type="ARBA" id="ARBA00022737"/>
    </source>
</evidence>
<dbReference type="PANTHER" id="PTHR45641:SF19">
    <property type="entry name" value="NEPHROCYSTIN-3"/>
    <property type="match status" value="1"/>
</dbReference>
<accession>A0A0B7KHL6</accession>
<dbReference type="Gene3D" id="1.25.40.10">
    <property type="entry name" value="Tetratricopeptide repeat domain"/>
    <property type="match status" value="1"/>
</dbReference>
<organism evidence="4">
    <name type="scientific">Bionectria ochroleuca</name>
    <name type="common">Gliocladium roseum</name>
    <dbReference type="NCBI Taxonomy" id="29856"/>
    <lineage>
        <taxon>Eukaryota</taxon>
        <taxon>Fungi</taxon>
        <taxon>Dikarya</taxon>
        <taxon>Ascomycota</taxon>
        <taxon>Pezizomycotina</taxon>
        <taxon>Sordariomycetes</taxon>
        <taxon>Hypocreomycetidae</taxon>
        <taxon>Hypocreales</taxon>
        <taxon>Bionectriaceae</taxon>
        <taxon>Clonostachys</taxon>
    </lineage>
</organism>
<keyword evidence="1" id="KW-0677">Repeat</keyword>
<dbReference type="InterPro" id="IPR056681">
    <property type="entry name" value="DUF7779"/>
</dbReference>
<dbReference type="AlphaFoldDB" id="A0A0B7KHL6"/>
<dbReference type="Pfam" id="PF25000">
    <property type="entry name" value="DUF7779"/>
    <property type="match status" value="1"/>
</dbReference>
<name>A0A0B7KHL6_BIOOC</name>
<dbReference type="EMBL" id="CDPU01000040">
    <property type="protein sequence ID" value="CEO54196.1"/>
    <property type="molecule type" value="Genomic_DNA"/>
</dbReference>
<dbReference type="InterPro" id="IPR011990">
    <property type="entry name" value="TPR-like_helical_dom_sf"/>
</dbReference>
<evidence type="ECO:0000259" key="3">
    <source>
        <dbReference type="Pfam" id="PF25000"/>
    </source>
</evidence>
<dbReference type="Pfam" id="PF13424">
    <property type="entry name" value="TPR_12"/>
    <property type="match status" value="1"/>
</dbReference>
<dbReference type="SUPFAM" id="SSF48452">
    <property type="entry name" value="TPR-like"/>
    <property type="match status" value="2"/>
</dbReference>
<keyword evidence="2" id="KW-0802">TPR repeat</keyword>
<evidence type="ECO:0000313" key="4">
    <source>
        <dbReference type="EMBL" id="CEO54196.1"/>
    </source>
</evidence>
<protein>
    <recommendedName>
        <fullName evidence="3">DUF7779 domain-containing protein</fullName>
    </recommendedName>
</protein>
<gene>
    <name evidence="4" type="ORF">BN869_000010254_1</name>
</gene>
<reference evidence="4" key="1">
    <citation type="submission" date="2015-01" db="EMBL/GenBank/DDBJ databases">
        <authorList>
            <person name="Durling Mikael"/>
        </authorList>
    </citation>
    <scope>NUCLEOTIDE SEQUENCE</scope>
</reference>
<evidence type="ECO:0000256" key="2">
    <source>
        <dbReference type="ARBA" id="ARBA00022803"/>
    </source>
</evidence>